<evidence type="ECO:0000256" key="1">
    <source>
        <dbReference type="SAM" id="Phobius"/>
    </source>
</evidence>
<evidence type="ECO:0000313" key="2">
    <source>
        <dbReference type="EMBL" id="PAU95200.1"/>
    </source>
</evidence>
<evidence type="ECO:0008006" key="4">
    <source>
        <dbReference type="Google" id="ProtNLM"/>
    </source>
</evidence>
<comment type="caution">
    <text evidence="2">The sequence shown here is derived from an EMBL/GenBank/DDBJ whole genome shotgun (WGS) entry which is preliminary data.</text>
</comment>
<gene>
    <name evidence="2" type="ORF">CK503_03095</name>
</gene>
<keyword evidence="1" id="KW-0812">Transmembrane</keyword>
<name>A0A2A2GDE3_9BACT</name>
<keyword evidence="3" id="KW-1185">Reference proteome</keyword>
<keyword evidence="1" id="KW-0472">Membrane</keyword>
<protein>
    <recommendedName>
        <fullName evidence="4">Zinc-ribbon domain-containing protein</fullName>
    </recommendedName>
</protein>
<feature type="transmembrane region" description="Helical" evidence="1">
    <location>
        <begin position="62"/>
        <end position="82"/>
    </location>
</feature>
<sequence>MGLTTCPDCQKEISELAESCPHCGRPMKQNYVNDPPKSKDPIKNFVGGSNEGCFLKTLNTGCLLFFGLIAFLLLTGILSAIFG</sequence>
<dbReference type="Proteomes" id="UP000218831">
    <property type="component" value="Unassembled WGS sequence"/>
</dbReference>
<keyword evidence="1" id="KW-1133">Transmembrane helix</keyword>
<dbReference type="AlphaFoldDB" id="A0A2A2GDE3"/>
<proteinExistence type="predicted"/>
<reference evidence="2 3" key="1">
    <citation type="submission" date="2017-08" db="EMBL/GenBank/DDBJ databases">
        <title>Aliifodinibius alkalisoli sp. nov., isolated from saline alkaline soil.</title>
        <authorList>
            <person name="Liu D."/>
            <person name="Zhang G."/>
        </authorList>
    </citation>
    <scope>NUCLEOTIDE SEQUENCE [LARGE SCALE GENOMIC DNA]</scope>
    <source>
        <strain evidence="2 3">WN023</strain>
    </source>
</reference>
<dbReference type="EMBL" id="NSKE01000002">
    <property type="protein sequence ID" value="PAU95200.1"/>
    <property type="molecule type" value="Genomic_DNA"/>
</dbReference>
<evidence type="ECO:0000313" key="3">
    <source>
        <dbReference type="Proteomes" id="UP000218831"/>
    </source>
</evidence>
<accession>A0A2A2GDE3</accession>
<organism evidence="2 3">
    <name type="scientific">Fodinibius salipaludis</name>
    <dbReference type="NCBI Taxonomy" id="2032627"/>
    <lineage>
        <taxon>Bacteria</taxon>
        <taxon>Pseudomonadati</taxon>
        <taxon>Balneolota</taxon>
        <taxon>Balneolia</taxon>
        <taxon>Balneolales</taxon>
        <taxon>Balneolaceae</taxon>
        <taxon>Fodinibius</taxon>
    </lineage>
</organism>